<evidence type="ECO:0000313" key="2">
    <source>
        <dbReference type="Proteomes" id="UP001163321"/>
    </source>
</evidence>
<evidence type="ECO:0000313" key="1">
    <source>
        <dbReference type="EMBL" id="KAI9907617.1"/>
    </source>
</evidence>
<sequence>MEHLSLRRTTNLTTVTNVVLSYPVRTVLANETTVYLEDPTVEFFGARHVLLKSTRFASMPITANLQSPSTARSSTIASYRRASTERIDTVHVTLVQKTCDNSTLLLKWLDLVFPWCSMQILVVKEGCGETKIQEIVFPTGMTPYLQAGDIGIYNFFRDNISPHCMSDGHLYRCGDVDYVADSHQAWYDDKKQSVLLHSASYLNMLPLIALV</sequence>
<dbReference type="Proteomes" id="UP001163321">
    <property type="component" value="Chromosome 8"/>
</dbReference>
<accession>A0ACC0VN37</accession>
<comment type="caution">
    <text evidence="1">The sequence shown here is derived from an EMBL/GenBank/DDBJ whole genome shotgun (WGS) entry which is preliminary data.</text>
</comment>
<keyword evidence="2" id="KW-1185">Reference proteome</keyword>
<dbReference type="EMBL" id="CM047587">
    <property type="protein sequence ID" value="KAI9907617.1"/>
    <property type="molecule type" value="Genomic_DNA"/>
</dbReference>
<organism evidence="1 2">
    <name type="scientific">Peronosclerospora sorghi</name>
    <dbReference type="NCBI Taxonomy" id="230839"/>
    <lineage>
        <taxon>Eukaryota</taxon>
        <taxon>Sar</taxon>
        <taxon>Stramenopiles</taxon>
        <taxon>Oomycota</taxon>
        <taxon>Peronosporomycetes</taxon>
        <taxon>Peronosporales</taxon>
        <taxon>Peronosporaceae</taxon>
        <taxon>Peronosclerospora</taxon>
    </lineage>
</organism>
<proteinExistence type="predicted"/>
<gene>
    <name evidence="1" type="ORF">PsorP6_004641</name>
</gene>
<name>A0ACC0VN37_9STRA</name>
<reference evidence="1 2" key="1">
    <citation type="journal article" date="2022" name="bioRxiv">
        <title>The genome of the oomycete Peronosclerospora sorghi, a cosmopolitan pathogen of maize and sorghum, is inflated with dispersed pseudogenes.</title>
        <authorList>
            <person name="Fletcher K."/>
            <person name="Martin F."/>
            <person name="Isakeit T."/>
            <person name="Cavanaugh K."/>
            <person name="Magill C."/>
            <person name="Michelmore R."/>
        </authorList>
    </citation>
    <scope>NUCLEOTIDE SEQUENCE [LARGE SCALE GENOMIC DNA]</scope>
    <source>
        <strain evidence="1">P6</strain>
    </source>
</reference>
<protein>
    <submittedName>
        <fullName evidence="1">Uncharacterized protein</fullName>
    </submittedName>
</protein>